<dbReference type="SUPFAM" id="SSF46785">
    <property type="entry name" value="Winged helix' DNA-binding domain"/>
    <property type="match status" value="1"/>
</dbReference>
<keyword evidence="7" id="KW-1185">Reference proteome</keyword>
<protein>
    <submittedName>
        <fullName evidence="6">LysR substrate-binding domain-containing protein</fullName>
    </submittedName>
</protein>
<gene>
    <name evidence="6" type="ORF">RGQ15_17255</name>
</gene>
<dbReference type="Gene3D" id="1.10.10.10">
    <property type="entry name" value="Winged helix-like DNA-binding domain superfamily/Winged helix DNA-binding domain"/>
    <property type="match status" value="1"/>
</dbReference>
<dbReference type="InterPro" id="IPR005119">
    <property type="entry name" value="LysR_subst-bd"/>
</dbReference>
<keyword evidence="3" id="KW-0238">DNA-binding</keyword>
<dbReference type="PRINTS" id="PR00039">
    <property type="entry name" value="HTHLYSR"/>
</dbReference>
<evidence type="ECO:0000256" key="3">
    <source>
        <dbReference type="ARBA" id="ARBA00023125"/>
    </source>
</evidence>
<organism evidence="6 7">
    <name type="scientific">Paracoccus aurantius</name>
    <dbReference type="NCBI Taxonomy" id="3073814"/>
    <lineage>
        <taxon>Bacteria</taxon>
        <taxon>Pseudomonadati</taxon>
        <taxon>Pseudomonadota</taxon>
        <taxon>Alphaproteobacteria</taxon>
        <taxon>Rhodobacterales</taxon>
        <taxon>Paracoccaceae</taxon>
        <taxon>Paracoccus</taxon>
    </lineage>
</organism>
<dbReference type="InterPro" id="IPR000847">
    <property type="entry name" value="LysR_HTH_N"/>
</dbReference>
<dbReference type="PROSITE" id="PS50931">
    <property type="entry name" value="HTH_LYSR"/>
    <property type="match status" value="1"/>
</dbReference>
<dbReference type="PANTHER" id="PTHR30537">
    <property type="entry name" value="HTH-TYPE TRANSCRIPTIONAL REGULATOR"/>
    <property type="match status" value="1"/>
</dbReference>
<dbReference type="EMBL" id="JAVQLW010000003">
    <property type="protein sequence ID" value="MDS9469312.1"/>
    <property type="molecule type" value="Genomic_DNA"/>
</dbReference>
<dbReference type="InterPro" id="IPR036390">
    <property type="entry name" value="WH_DNA-bd_sf"/>
</dbReference>
<dbReference type="SUPFAM" id="SSF53850">
    <property type="entry name" value="Periplasmic binding protein-like II"/>
    <property type="match status" value="1"/>
</dbReference>
<dbReference type="Pfam" id="PF00126">
    <property type="entry name" value="HTH_1"/>
    <property type="match status" value="1"/>
</dbReference>
<dbReference type="RefSeq" id="WP_311161903.1">
    <property type="nucleotide sequence ID" value="NZ_JAVQLW010000003.1"/>
</dbReference>
<comment type="caution">
    <text evidence="6">The sequence shown here is derived from an EMBL/GenBank/DDBJ whole genome shotgun (WGS) entry which is preliminary data.</text>
</comment>
<evidence type="ECO:0000256" key="2">
    <source>
        <dbReference type="ARBA" id="ARBA00023015"/>
    </source>
</evidence>
<keyword evidence="2" id="KW-0805">Transcription regulation</keyword>
<dbReference type="Pfam" id="PF03466">
    <property type="entry name" value="LysR_substrate"/>
    <property type="match status" value="1"/>
</dbReference>
<comment type="similarity">
    <text evidence="1">Belongs to the LysR transcriptional regulatory family.</text>
</comment>
<keyword evidence="4" id="KW-0804">Transcription</keyword>
<evidence type="ECO:0000313" key="7">
    <source>
        <dbReference type="Proteomes" id="UP001269144"/>
    </source>
</evidence>
<dbReference type="InterPro" id="IPR036388">
    <property type="entry name" value="WH-like_DNA-bd_sf"/>
</dbReference>
<evidence type="ECO:0000313" key="6">
    <source>
        <dbReference type="EMBL" id="MDS9469312.1"/>
    </source>
</evidence>
<sequence length="300" mass="33146">MDRLPPLRLLTVFETVERHGSMRAAAGILNVSLPAVSQSLKSLEDHVGVALFDRSSRPVQLTSAGQLLATSVREGIGLIAESIDSIRAMAADQDRALTVACTVGMATHWLMPRLSAFYGEHPEILINVQAMPSDLNRPTPGMDMLLRYGDGRWSEGRTQVLFPERICPVGKPELVEKMLRQDAEITSAPLIHVEFEGARHWAGWAEYCRARGLPSPPRRGMRFNTYVQAVQAALAGQGLMLGWRSITDQLVADERLVQWPDGEIDLGTAYYLTVMPQAERHPACGLFTEWLLAKGADHQP</sequence>
<reference evidence="7" key="1">
    <citation type="submission" date="2023-07" db="EMBL/GenBank/DDBJ databases">
        <title>Paracoccus sp. MBLB3053 whole genome sequence.</title>
        <authorList>
            <person name="Hwang C.Y."/>
            <person name="Cho E.-S."/>
            <person name="Seo M.-J."/>
        </authorList>
    </citation>
    <scope>NUCLEOTIDE SEQUENCE [LARGE SCALE GENOMIC DNA]</scope>
    <source>
        <strain evidence="7">MBLB3053</strain>
    </source>
</reference>
<dbReference type="Gene3D" id="3.40.190.10">
    <property type="entry name" value="Periplasmic binding protein-like II"/>
    <property type="match status" value="2"/>
</dbReference>
<evidence type="ECO:0000256" key="4">
    <source>
        <dbReference type="ARBA" id="ARBA00023163"/>
    </source>
</evidence>
<evidence type="ECO:0000256" key="1">
    <source>
        <dbReference type="ARBA" id="ARBA00009437"/>
    </source>
</evidence>
<dbReference type="InterPro" id="IPR058163">
    <property type="entry name" value="LysR-type_TF_proteobact-type"/>
</dbReference>
<name>A0ABU2HW70_9RHOB</name>
<proteinExistence type="inferred from homology"/>
<dbReference type="PANTHER" id="PTHR30537:SF26">
    <property type="entry name" value="GLYCINE CLEAVAGE SYSTEM TRANSCRIPTIONAL ACTIVATOR"/>
    <property type="match status" value="1"/>
</dbReference>
<evidence type="ECO:0000259" key="5">
    <source>
        <dbReference type="PROSITE" id="PS50931"/>
    </source>
</evidence>
<feature type="domain" description="HTH lysR-type" evidence="5">
    <location>
        <begin position="5"/>
        <end position="62"/>
    </location>
</feature>
<accession>A0ABU2HW70</accession>
<dbReference type="Proteomes" id="UP001269144">
    <property type="component" value="Unassembled WGS sequence"/>
</dbReference>